<evidence type="ECO:0000259" key="3">
    <source>
        <dbReference type="SMART" id="SM00822"/>
    </source>
</evidence>
<evidence type="ECO:0000256" key="1">
    <source>
        <dbReference type="ARBA" id="ARBA00006484"/>
    </source>
</evidence>
<comment type="similarity">
    <text evidence="1">Belongs to the short-chain dehydrogenases/reductases (SDR) family.</text>
</comment>
<dbReference type="InterPro" id="IPR050259">
    <property type="entry name" value="SDR"/>
</dbReference>
<proteinExistence type="inferred from homology"/>
<dbReference type="GO" id="GO:0032787">
    <property type="term" value="P:monocarboxylic acid metabolic process"/>
    <property type="evidence" value="ECO:0007669"/>
    <property type="project" value="UniProtKB-ARBA"/>
</dbReference>
<dbReference type="KEGG" id="bmx:BMS_2792"/>
<keyword evidence="2" id="KW-0560">Oxidoreductase</keyword>
<dbReference type="HOGENOM" id="CLU_010194_1_3_7"/>
<dbReference type="Pfam" id="PF13561">
    <property type="entry name" value="adh_short_C2"/>
    <property type="match status" value="1"/>
</dbReference>
<dbReference type="SMART" id="SM00822">
    <property type="entry name" value="PKS_KR"/>
    <property type="match status" value="1"/>
</dbReference>
<dbReference type="FunFam" id="3.40.50.720:FF:000173">
    <property type="entry name" value="3-oxoacyl-[acyl-carrier protein] reductase"/>
    <property type="match status" value="1"/>
</dbReference>
<dbReference type="InterPro" id="IPR002347">
    <property type="entry name" value="SDR_fam"/>
</dbReference>
<dbReference type="PRINTS" id="PR00081">
    <property type="entry name" value="GDHRDH"/>
</dbReference>
<keyword evidence="5" id="KW-1185">Reference proteome</keyword>
<dbReference type="PATRIC" id="fig|862908.3.peg.2668"/>
<dbReference type="PROSITE" id="PS00061">
    <property type="entry name" value="ADH_SHORT"/>
    <property type="match status" value="1"/>
</dbReference>
<organism evidence="4 5">
    <name type="scientific">Halobacteriovorax marinus (strain ATCC BAA-682 / DSM 15412 / SJ)</name>
    <name type="common">Bacteriovorax marinus</name>
    <dbReference type="NCBI Taxonomy" id="862908"/>
    <lineage>
        <taxon>Bacteria</taxon>
        <taxon>Pseudomonadati</taxon>
        <taxon>Bdellovibrionota</taxon>
        <taxon>Bacteriovoracia</taxon>
        <taxon>Bacteriovoracales</taxon>
        <taxon>Halobacteriovoraceae</taxon>
        <taxon>Halobacteriovorax</taxon>
    </lineage>
</organism>
<dbReference type="EMBL" id="FQ312005">
    <property type="protein sequence ID" value="CBW27568.1"/>
    <property type="molecule type" value="Genomic_DNA"/>
</dbReference>
<dbReference type="PRINTS" id="PR00080">
    <property type="entry name" value="SDRFAMILY"/>
</dbReference>
<dbReference type="PANTHER" id="PTHR42879:SF2">
    <property type="entry name" value="3-OXOACYL-[ACYL-CARRIER-PROTEIN] REDUCTASE FABG"/>
    <property type="match status" value="1"/>
</dbReference>
<name>E1WY13_HALMS</name>
<dbReference type="PANTHER" id="PTHR42879">
    <property type="entry name" value="3-OXOACYL-(ACYL-CARRIER-PROTEIN) REDUCTASE"/>
    <property type="match status" value="1"/>
</dbReference>
<dbReference type="SUPFAM" id="SSF51735">
    <property type="entry name" value="NAD(P)-binding Rossmann-fold domains"/>
    <property type="match status" value="1"/>
</dbReference>
<dbReference type="Gene3D" id="3.40.50.720">
    <property type="entry name" value="NAD(P)-binding Rossmann-like Domain"/>
    <property type="match status" value="1"/>
</dbReference>
<gene>
    <name evidence="4" type="primary">fabG</name>
    <name evidence="4" type="ordered locus">BMS_2792</name>
</gene>
<dbReference type="Proteomes" id="UP000008963">
    <property type="component" value="Chromosome"/>
</dbReference>
<reference evidence="5" key="1">
    <citation type="journal article" date="2013" name="ISME J.">
        <title>A small predatory core genome in the divergent marine Bacteriovorax marinus SJ and the terrestrial Bdellovibrio bacteriovorus.</title>
        <authorList>
            <person name="Crossman L.C."/>
            <person name="Chen H."/>
            <person name="Cerdeno-Tarraga A.M."/>
            <person name="Brooks K."/>
            <person name="Quail M.A."/>
            <person name="Pineiro S.A."/>
            <person name="Hobley L."/>
            <person name="Sockett R.E."/>
            <person name="Bentley S.D."/>
            <person name="Parkhill J."/>
            <person name="Williams H.N."/>
            <person name="Stine O.C."/>
        </authorList>
    </citation>
    <scope>NUCLEOTIDE SEQUENCE [LARGE SCALE GENOMIC DNA]</scope>
    <source>
        <strain evidence="5">ATCC BAA-682 / DSM 15412 / SJ</strain>
    </source>
</reference>
<sequence length="253" mass="27161">MAKFEDLKDKKVLVTGATRGIGRAIALNLASQGAHVVFNFREGKEEIAKQMEEELKAAGAANATAVMFDVTNSEQIKTALDAFNKEHGAITGLVNNAGISKDQIVLRLKEEDITQTLDTNLKGSILVTSALSRAFLRAENVSIVNISSVVGLMGNPSQIAYAASKAGMLGFTKSYAKELASRNVRCNAICPGFIETDMTEALDEKVKEAYLSSIPLNRLGNVEEVANLVNFLLSRASSYITGEVIKIDGGLYI</sequence>
<accession>E1WY13</accession>
<dbReference type="GO" id="GO:0016491">
    <property type="term" value="F:oxidoreductase activity"/>
    <property type="evidence" value="ECO:0007669"/>
    <property type="project" value="UniProtKB-KW"/>
</dbReference>
<evidence type="ECO:0000313" key="4">
    <source>
        <dbReference type="EMBL" id="CBW27568.1"/>
    </source>
</evidence>
<dbReference type="AlphaFoldDB" id="E1WY13"/>
<dbReference type="InterPro" id="IPR057326">
    <property type="entry name" value="KR_dom"/>
</dbReference>
<protein>
    <submittedName>
        <fullName evidence="4">3-oxoacyl-[acyl-carrier protein] reductase</fullName>
    </submittedName>
</protein>
<dbReference type="STRING" id="862908.BMS_2792"/>
<dbReference type="RefSeq" id="WP_014245342.1">
    <property type="nucleotide sequence ID" value="NC_016620.1"/>
</dbReference>
<dbReference type="OrthoDB" id="5290686at2"/>
<dbReference type="NCBIfam" id="NF009466">
    <property type="entry name" value="PRK12826.1-2"/>
    <property type="match status" value="1"/>
</dbReference>
<dbReference type="InterPro" id="IPR036291">
    <property type="entry name" value="NAD(P)-bd_dom_sf"/>
</dbReference>
<dbReference type="InterPro" id="IPR020904">
    <property type="entry name" value="Sc_DH/Rdtase_CS"/>
</dbReference>
<evidence type="ECO:0000256" key="2">
    <source>
        <dbReference type="ARBA" id="ARBA00023002"/>
    </source>
</evidence>
<dbReference type="NCBIfam" id="NF005559">
    <property type="entry name" value="PRK07231.1"/>
    <property type="match status" value="1"/>
</dbReference>
<feature type="domain" description="Ketoreductase" evidence="3">
    <location>
        <begin position="10"/>
        <end position="196"/>
    </location>
</feature>
<dbReference type="eggNOG" id="COG1028">
    <property type="taxonomic scope" value="Bacteria"/>
</dbReference>
<evidence type="ECO:0000313" key="5">
    <source>
        <dbReference type="Proteomes" id="UP000008963"/>
    </source>
</evidence>